<evidence type="ECO:0000256" key="3">
    <source>
        <dbReference type="SAM" id="MobiDB-lite"/>
    </source>
</evidence>
<feature type="region of interest" description="Disordered" evidence="3">
    <location>
        <begin position="77"/>
        <end position="194"/>
    </location>
</feature>
<keyword evidence="2" id="KW-0833">Ubl conjugation pathway</keyword>
<feature type="compositionally biased region" description="Acidic residues" evidence="3">
    <location>
        <begin position="640"/>
        <end position="651"/>
    </location>
</feature>
<gene>
    <name evidence="5" type="ORF">Esi_0017_0158</name>
</gene>
<dbReference type="PANTHER" id="PTHR46116:SF39">
    <property type="entry name" value="BACULOVIRAL IAP REPEAT-CONTAINING PROTEIN 6"/>
    <property type="match status" value="1"/>
</dbReference>
<feature type="compositionally biased region" description="Acidic residues" evidence="3">
    <location>
        <begin position="993"/>
        <end position="1003"/>
    </location>
</feature>
<feature type="region of interest" description="Disordered" evidence="3">
    <location>
        <begin position="621"/>
        <end position="714"/>
    </location>
</feature>
<keyword evidence="6" id="KW-1185">Reference proteome</keyword>
<dbReference type="Pfam" id="PF00179">
    <property type="entry name" value="UQ_con"/>
    <property type="match status" value="1"/>
</dbReference>
<accession>D7FMN8</accession>
<feature type="region of interest" description="Disordered" evidence="3">
    <location>
        <begin position="929"/>
        <end position="1003"/>
    </location>
</feature>
<dbReference type="CDD" id="cd23810">
    <property type="entry name" value="UBCc_BIRC6"/>
    <property type="match status" value="1"/>
</dbReference>
<proteinExistence type="predicted"/>
<feature type="compositionally biased region" description="Gly residues" evidence="3">
    <location>
        <begin position="105"/>
        <end position="121"/>
    </location>
</feature>
<organism evidence="5 6">
    <name type="scientific">Ectocarpus siliculosus</name>
    <name type="common">Brown alga</name>
    <name type="synonym">Conferva siliculosa</name>
    <dbReference type="NCBI Taxonomy" id="2880"/>
    <lineage>
        <taxon>Eukaryota</taxon>
        <taxon>Sar</taxon>
        <taxon>Stramenopiles</taxon>
        <taxon>Ochrophyta</taxon>
        <taxon>PX clade</taxon>
        <taxon>Phaeophyceae</taxon>
        <taxon>Ectocarpales</taxon>
        <taxon>Ectocarpaceae</taxon>
        <taxon>Ectocarpus</taxon>
    </lineage>
</organism>
<feature type="compositionally biased region" description="Pro residues" evidence="3">
    <location>
        <begin position="625"/>
        <end position="635"/>
    </location>
</feature>
<dbReference type="EMBL" id="FN649749">
    <property type="protein sequence ID" value="CBJ25935.1"/>
    <property type="molecule type" value="Genomic_DNA"/>
</dbReference>
<dbReference type="SUPFAM" id="SSF54495">
    <property type="entry name" value="UBC-like"/>
    <property type="match status" value="2"/>
</dbReference>
<feature type="region of interest" description="Disordered" evidence="3">
    <location>
        <begin position="811"/>
        <end position="860"/>
    </location>
</feature>
<feature type="compositionally biased region" description="Gly residues" evidence="3">
    <location>
        <begin position="542"/>
        <end position="552"/>
    </location>
</feature>
<keyword evidence="1" id="KW-0808">Transferase</keyword>
<evidence type="ECO:0000259" key="4">
    <source>
        <dbReference type="PROSITE" id="PS50127"/>
    </source>
</evidence>
<dbReference type="eggNOG" id="KOG0897">
    <property type="taxonomic scope" value="Eukaryota"/>
</dbReference>
<feature type="compositionally biased region" description="Acidic residues" evidence="3">
    <location>
        <begin position="122"/>
        <end position="141"/>
    </location>
</feature>
<dbReference type="Gene3D" id="3.10.110.10">
    <property type="entry name" value="Ubiquitin Conjugating Enzyme"/>
    <property type="match status" value="2"/>
</dbReference>
<dbReference type="PROSITE" id="PS50127">
    <property type="entry name" value="UBC_2"/>
    <property type="match status" value="2"/>
</dbReference>
<feature type="compositionally biased region" description="Low complexity" evidence="3">
    <location>
        <begin position="178"/>
        <end position="188"/>
    </location>
</feature>
<feature type="compositionally biased region" description="Low complexity" evidence="3">
    <location>
        <begin position="942"/>
        <end position="973"/>
    </location>
</feature>
<dbReference type="GO" id="GO:0016740">
    <property type="term" value="F:transferase activity"/>
    <property type="evidence" value="ECO:0007669"/>
    <property type="project" value="UniProtKB-KW"/>
</dbReference>
<protein>
    <submittedName>
        <fullName evidence="5">Survivin</fullName>
    </submittedName>
</protein>
<feature type="domain" description="UBC core" evidence="4">
    <location>
        <begin position="1042"/>
        <end position="1209"/>
    </location>
</feature>
<feature type="compositionally biased region" description="Gly residues" evidence="3">
    <location>
        <begin position="685"/>
        <end position="701"/>
    </location>
</feature>
<sequence length="1279" mass="135870">MSGSTTARREVSEWLKAQTVGAGDGGVGRIEIDHVKEEERRIVLKEASGGQVFSITYQKEYPNSADEYLRFLQKKSAKKGKGALGATPSSAALGQEGPRADASQEGGGGCSDGGGDGSAGDGGDDEFGEEEEEEEEEDGNESDYVVDSRWVSVGKGGRRSRGRVEGGGQRLRRRDRPGSTSTTRNGTGSKEKALREEMAANKEREAKENADKKGVKPKKVENIFTSKASSAVLTQDLLDIQRLEQELGMEVEAVDDNIFHWKVKINRVSDTSPLREDLEKLRQTYAYGYVEMELTFTMDLYPFYPPLVKLVRPRFQGFMMGRITSLEMLQLSKWSSVRGMKGVLQGIRTALETWGRLDLGSELNDVIVHPEGSYTELEHLLMRLGLVTEIRPHASMQCDEDALLLGQEVGGGGAEMEMDEADDDSSRQHWAPEDDDQEGEGSSVERKRKRNGESSTATSLVDPENGNEEASNGQGAGGAGLAGAPSQAKKGASDDSRGGSSGSVSFSGWAASPGTGGTGGGLNATAAVLAKVAAAAAASTGGLAGGEGGGSKQGSNSRQYWAAGTGYGHSGAAGEKWDVDAYLAAQREQDRLKEDLLQEIAYLMRPDERHAFPEFAALKRKSALPTPPPPPPPPAGGSNPEEELEEEEGDGEGSVVAGKGKARGQVGRGEEAAGVSASPAEANGIGPGDGAGGGGGGGEGGPAKERIDPSGRKRKKLTFAMEEYRVDSVNSSLRVLEESCLVPFLQQLLENDSLLDVDRHAALYTSVFKLVRCIASWRSLHPLLGPMKGQKPRRSLYRLLSKLGDRAKVYQSTTSKGRVGKGGDNAKAKAKGTNLKTKPTAGGPPVPASQDSSSSSSQSGKTMGFGLALGVFSKKAAGADEAAAGKGGVGDDDNDGALTDLLLAAVQDVEDVVDASFVEELENASITRPMEIRGNGKGKGGATTRSSTAAAAAGIGGSAAPARGRGSKGSSARRGGGRGSGAPSPAGNGSGEGEGEEEGEGEDEWHRYRETMAPLQYVEVEDLVGFCFKAESSKTANRGNPQRVKRLGQEHADLSQSLPLSLSSAVFVRTHEDQMDWMQVMISGPDDTPYSGGLFAFDIFFPDNYPQTPPKVKLMTTGGGTHRFNPNLYADGKVCLSLLGTWDGDRGESWNAQTSTLLQVLVSIQSLIFVPQPFFNEPGYERQLGTELGKTQSWDYNAKQREGTLKLAMLQMLQMPPAGFESVVRGHFYLRRKYLEGLVAQYISEATARQGSGQHLKRLQALATQLQEKFATLQPPTAS</sequence>
<dbReference type="Proteomes" id="UP000002630">
    <property type="component" value="Linkage Group LG24"/>
</dbReference>
<dbReference type="SMART" id="SM00212">
    <property type="entry name" value="UBCc"/>
    <property type="match status" value="1"/>
</dbReference>
<feature type="compositionally biased region" description="Low complexity" evidence="3">
    <location>
        <begin position="849"/>
        <end position="859"/>
    </location>
</feature>
<evidence type="ECO:0000256" key="2">
    <source>
        <dbReference type="ARBA" id="ARBA00022786"/>
    </source>
</evidence>
<dbReference type="InterPro" id="IPR016135">
    <property type="entry name" value="UBQ-conjugating_enzyme/RWD"/>
</dbReference>
<dbReference type="OrthoDB" id="47801at2759"/>
<feature type="region of interest" description="Disordered" evidence="3">
    <location>
        <begin position="540"/>
        <end position="559"/>
    </location>
</feature>
<dbReference type="eggNOG" id="KOG0895">
    <property type="taxonomic scope" value="Eukaryota"/>
</dbReference>
<dbReference type="CDD" id="cd23802">
    <property type="entry name" value="UBCc_UBE2Q"/>
    <property type="match status" value="1"/>
</dbReference>
<feature type="region of interest" description="Disordered" evidence="3">
    <location>
        <begin position="413"/>
        <end position="505"/>
    </location>
</feature>
<dbReference type="PANTHER" id="PTHR46116">
    <property type="entry name" value="(E3-INDEPENDENT) E2 UBIQUITIN-CONJUGATING ENZYME"/>
    <property type="match status" value="1"/>
</dbReference>
<evidence type="ECO:0000256" key="1">
    <source>
        <dbReference type="ARBA" id="ARBA00022679"/>
    </source>
</evidence>
<dbReference type="InterPro" id="IPR000608">
    <property type="entry name" value="UBC"/>
</dbReference>
<dbReference type="EMBL" id="FN648214">
    <property type="protein sequence ID" value="CBJ25935.1"/>
    <property type="molecule type" value="Genomic_DNA"/>
</dbReference>
<dbReference type="AlphaFoldDB" id="D7FMN8"/>
<dbReference type="InParanoid" id="D7FMN8"/>
<feature type="compositionally biased region" description="Basic and acidic residues" evidence="3">
    <location>
        <begin position="702"/>
        <end position="711"/>
    </location>
</feature>
<dbReference type="STRING" id="2880.D7FMN8"/>
<evidence type="ECO:0000313" key="6">
    <source>
        <dbReference type="Proteomes" id="UP000002630"/>
    </source>
</evidence>
<reference evidence="5 6" key="1">
    <citation type="journal article" date="2010" name="Nature">
        <title>The Ectocarpus genome and the independent evolution of multicellularity in brown algae.</title>
        <authorList>
            <person name="Cock J.M."/>
            <person name="Sterck L."/>
            <person name="Rouze P."/>
            <person name="Scornet D."/>
            <person name="Allen A.E."/>
            <person name="Amoutzias G."/>
            <person name="Anthouard V."/>
            <person name="Artiguenave F."/>
            <person name="Aury J.M."/>
            <person name="Badger J.H."/>
            <person name="Beszteri B."/>
            <person name="Billiau K."/>
            <person name="Bonnet E."/>
            <person name="Bothwell J.H."/>
            <person name="Bowler C."/>
            <person name="Boyen C."/>
            <person name="Brownlee C."/>
            <person name="Carrano C.J."/>
            <person name="Charrier B."/>
            <person name="Cho G.Y."/>
            <person name="Coelho S.M."/>
            <person name="Collen J."/>
            <person name="Corre E."/>
            <person name="Da Silva C."/>
            <person name="Delage L."/>
            <person name="Delaroque N."/>
            <person name="Dittami S.M."/>
            <person name="Doulbeau S."/>
            <person name="Elias M."/>
            <person name="Farnham G."/>
            <person name="Gachon C.M."/>
            <person name="Gschloessl B."/>
            <person name="Heesch S."/>
            <person name="Jabbari K."/>
            <person name="Jubin C."/>
            <person name="Kawai H."/>
            <person name="Kimura K."/>
            <person name="Kloareg B."/>
            <person name="Kupper F.C."/>
            <person name="Lang D."/>
            <person name="Le Bail A."/>
            <person name="Leblanc C."/>
            <person name="Lerouge P."/>
            <person name="Lohr M."/>
            <person name="Lopez P.J."/>
            <person name="Martens C."/>
            <person name="Maumus F."/>
            <person name="Michel G."/>
            <person name="Miranda-Saavedra D."/>
            <person name="Morales J."/>
            <person name="Moreau H."/>
            <person name="Motomura T."/>
            <person name="Nagasato C."/>
            <person name="Napoli C.A."/>
            <person name="Nelson D.R."/>
            <person name="Nyvall-Collen P."/>
            <person name="Peters A.F."/>
            <person name="Pommier C."/>
            <person name="Potin P."/>
            <person name="Poulain J."/>
            <person name="Quesneville H."/>
            <person name="Read B."/>
            <person name="Rensing S.A."/>
            <person name="Ritter A."/>
            <person name="Rousvoal S."/>
            <person name="Samanta M."/>
            <person name="Samson G."/>
            <person name="Schroeder D.C."/>
            <person name="Segurens B."/>
            <person name="Strittmatter M."/>
            <person name="Tonon T."/>
            <person name="Tregear J.W."/>
            <person name="Valentin K."/>
            <person name="von Dassow P."/>
            <person name="Yamagishi T."/>
            <person name="Van de Peer Y."/>
            <person name="Wincker P."/>
        </authorList>
    </citation>
    <scope>NUCLEOTIDE SEQUENCE [LARGE SCALE GENOMIC DNA]</scope>
    <source>
        <strain evidence="6">Ec32 / CCAP1310/4</strain>
    </source>
</reference>
<feature type="domain" description="UBC core" evidence="4">
    <location>
        <begin position="228"/>
        <end position="387"/>
    </location>
</feature>
<name>D7FMN8_ECTSI</name>
<evidence type="ECO:0000313" key="5">
    <source>
        <dbReference type="EMBL" id="CBJ25935.1"/>
    </source>
</evidence>